<comment type="caution">
    <text evidence="2">The sequence shown here is derived from an EMBL/GenBank/DDBJ whole genome shotgun (WGS) entry which is preliminary data.</text>
</comment>
<dbReference type="PROSITE" id="PS51819">
    <property type="entry name" value="VOC"/>
    <property type="match status" value="1"/>
</dbReference>
<protein>
    <submittedName>
        <fullName evidence="2">VOC family protein</fullName>
    </submittedName>
</protein>
<dbReference type="SUPFAM" id="SSF54593">
    <property type="entry name" value="Glyoxalase/Bleomycin resistance protein/Dihydroxybiphenyl dioxygenase"/>
    <property type="match status" value="1"/>
</dbReference>
<organism evidence="2 3">
    <name type="scientific">Roseateles rivi</name>
    <dbReference type="NCBI Taxonomy" id="3299028"/>
    <lineage>
        <taxon>Bacteria</taxon>
        <taxon>Pseudomonadati</taxon>
        <taxon>Pseudomonadota</taxon>
        <taxon>Betaproteobacteria</taxon>
        <taxon>Burkholderiales</taxon>
        <taxon>Sphaerotilaceae</taxon>
        <taxon>Roseateles</taxon>
    </lineage>
</organism>
<dbReference type="PANTHER" id="PTHR35006">
    <property type="entry name" value="GLYOXALASE FAMILY PROTEIN (AFU_ORTHOLOGUE AFUA_5G14830)"/>
    <property type="match status" value="1"/>
</dbReference>
<dbReference type="InterPro" id="IPR004360">
    <property type="entry name" value="Glyas_Fos-R_dOase_dom"/>
</dbReference>
<evidence type="ECO:0000313" key="2">
    <source>
        <dbReference type="EMBL" id="MFG6447639.1"/>
    </source>
</evidence>
<reference evidence="2 3" key="1">
    <citation type="submission" date="2024-08" db="EMBL/GenBank/DDBJ databases">
        <authorList>
            <person name="Lu H."/>
        </authorList>
    </citation>
    <scope>NUCLEOTIDE SEQUENCE [LARGE SCALE GENOMIC DNA]</scope>
    <source>
        <strain evidence="2 3">BYS180W</strain>
    </source>
</reference>
<dbReference type="InterPro" id="IPR029068">
    <property type="entry name" value="Glyas_Bleomycin-R_OHBP_Dase"/>
</dbReference>
<sequence>MLDHMTFRVRDIERAKAFYAAALQPLGYSVCAQGQYEGVNVVGLAYPDATEPDGKKADVWFVDGPSPYGSTPSTQGCHLAWRAASRAEVDAFYRAALAAGGVCNGPPGPRPHYHAHYYGAFVIDPEGNNIEAVCHLPA</sequence>
<accession>A0ABW7FTH9</accession>
<dbReference type="Gene3D" id="3.10.180.10">
    <property type="entry name" value="2,3-Dihydroxybiphenyl 1,2-Dioxygenase, domain 1"/>
    <property type="match status" value="1"/>
</dbReference>
<evidence type="ECO:0000313" key="3">
    <source>
        <dbReference type="Proteomes" id="UP001606099"/>
    </source>
</evidence>
<dbReference type="EMBL" id="JBIGHZ010000002">
    <property type="protein sequence ID" value="MFG6447639.1"/>
    <property type="molecule type" value="Genomic_DNA"/>
</dbReference>
<dbReference type="Proteomes" id="UP001606099">
    <property type="component" value="Unassembled WGS sequence"/>
</dbReference>
<keyword evidence="3" id="KW-1185">Reference proteome</keyword>
<name>A0ABW7FTH9_9BURK</name>
<proteinExistence type="predicted"/>
<dbReference type="InterPro" id="IPR037523">
    <property type="entry name" value="VOC_core"/>
</dbReference>
<dbReference type="PANTHER" id="PTHR35006:SF2">
    <property type="entry name" value="GLYOXALASE FAMILY PROTEIN (AFU_ORTHOLOGUE AFUA_5G14830)"/>
    <property type="match status" value="1"/>
</dbReference>
<evidence type="ECO:0000259" key="1">
    <source>
        <dbReference type="PROSITE" id="PS51819"/>
    </source>
</evidence>
<gene>
    <name evidence="2" type="ORF">ACG0Z6_05210</name>
</gene>
<dbReference type="Pfam" id="PF00903">
    <property type="entry name" value="Glyoxalase"/>
    <property type="match status" value="1"/>
</dbReference>
<feature type="domain" description="VOC" evidence="1">
    <location>
        <begin position="1"/>
        <end position="135"/>
    </location>
</feature>
<dbReference type="CDD" id="cd07262">
    <property type="entry name" value="VOC_like"/>
    <property type="match status" value="1"/>
</dbReference>
<dbReference type="RefSeq" id="WP_394459157.1">
    <property type="nucleotide sequence ID" value="NZ_JBIGHZ010000002.1"/>
</dbReference>